<dbReference type="GO" id="GO:0031251">
    <property type="term" value="C:PAN complex"/>
    <property type="evidence" value="ECO:0007669"/>
    <property type="project" value="InterPro"/>
</dbReference>
<organism evidence="1 2">
    <name type="scientific">Jimgerdemannia flammicorona</name>
    <dbReference type="NCBI Taxonomy" id="994334"/>
    <lineage>
        <taxon>Eukaryota</taxon>
        <taxon>Fungi</taxon>
        <taxon>Fungi incertae sedis</taxon>
        <taxon>Mucoromycota</taxon>
        <taxon>Mucoromycotina</taxon>
        <taxon>Endogonomycetes</taxon>
        <taxon>Endogonales</taxon>
        <taxon>Endogonaceae</taxon>
        <taxon>Jimgerdemannia</taxon>
    </lineage>
</organism>
<dbReference type="PANTHER" id="PTHR12272:SF11">
    <property type="entry name" value="PAN2-PAN3 DEADENYLATION COMPLEX SUBUNIT PAN3"/>
    <property type="match status" value="1"/>
</dbReference>
<comment type="caution">
    <text evidence="1">The sequence shown here is derived from an EMBL/GenBank/DDBJ whole genome shotgun (WGS) entry which is preliminary data.</text>
</comment>
<dbReference type="AlphaFoldDB" id="A0A433DCL8"/>
<dbReference type="PANTHER" id="PTHR12272">
    <property type="entry name" value="DEADENYLATION COMPLEX SUBUNIT PAN3"/>
    <property type="match status" value="1"/>
</dbReference>
<dbReference type="Proteomes" id="UP000268093">
    <property type="component" value="Unassembled WGS sequence"/>
</dbReference>
<proteinExistence type="predicted"/>
<sequence length="112" mass="12597">MLQYDGGQNVARFQQEDLLAFGKLVIALACNSLASITQLPKSFEYISRHYSAELKNVVLCLLSKPMPTKTIDEVVTLIGPRILHEINSAHQYPRKLSVIGLARPTLLFNDHY</sequence>
<accession>A0A433DCL8</accession>
<dbReference type="Gene3D" id="1.10.510.10">
    <property type="entry name" value="Transferase(Phosphotransferase) domain 1"/>
    <property type="match status" value="1"/>
</dbReference>
<dbReference type="InterPro" id="IPR030844">
    <property type="entry name" value="PAN3"/>
</dbReference>
<dbReference type="EMBL" id="RBNI01003240">
    <property type="protein sequence ID" value="RUP48566.1"/>
    <property type="molecule type" value="Genomic_DNA"/>
</dbReference>
<dbReference type="GO" id="GO:0000932">
    <property type="term" value="C:P-body"/>
    <property type="evidence" value="ECO:0007669"/>
    <property type="project" value="TreeGrafter"/>
</dbReference>
<name>A0A433DCL8_9FUNG</name>
<reference evidence="1 2" key="1">
    <citation type="journal article" date="2018" name="New Phytol.">
        <title>Phylogenomics of Endogonaceae and evolution of mycorrhizas within Mucoromycota.</title>
        <authorList>
            <person name="Chang Y."/>
            <person name="Desiro A."/>
            <person name="Na H."/>
            <person name="Sandor L."/>
            <person name="Lipzen A."/>
            <person name="Clum A."/>
            <person name="Barry K."/>
            <person name="Grigoriev I.V."/>
            <person name="Martin F.M."/>
            <person name="Stajich J.E."/>
            <person name="Smith M.E."/>
            <person name="Bonito G."/>
            <person name="Spatafora J.W."/>
        </authorList>
    </citation>
    <scope>NUCLEOTIDE SEQUENCE [LARGE SCALE GENOMIC DNA]</scope>
    <source>
        <strain evidence="1 2">GMNB39</strain>
    </source>
</reference>
<dbReference type="GO" id="GO:0008143">
    <property type="term" value="F:poly(A) binding"/>
    <property type="evidence" value="ECO:0007669"/>
    <property type="project" value="TreeGrafter"/>
</dbReference>
<evidence type="ECO:0000313" key="2">
    <source>
        <dbReference type="Proteomes" id="UP000268093"/>
    </source>
</evidence>
<gene>
    <name evidence="1" type="ORF">BC936DRAFT_144399</name>
</gene>
<keyword evidence="2" id="KW-1185">Reference proteome</keyword>
<evidence type="ECO:0000313" key="1">
    <source>
        <dbReference type="EMBL" id="RUP48566.1"/>
    </source>
</evidence>
<dbReference type="GO" id="GO:0000289">
    <property type="term" value="P:nuclear-transcribed mRNA poly(A) tail shortening"/>
    <property type="evidence" value="ECO:0007669"/>
    <property type="project" value="InterPro"/>
</dbReference>
<protein>
    <submittedName>
        <fullName evidence="1">Uncharacterized protein</fullName>
    </submittedName>
</protein>
<dbReference type="OrthoDB" id="204958at2759"/>